<feature type="transmembrane region" description="Helical" evidence="1">
    <location>
        <begin position="363"/>
        <end position="384"/>
    </location>
</feature>
<feature type="transmembrane region" description="Helical" evidence="1">
    <location>
        <begin position="329"/>
        <end position="351"/>
    </location>
</feature>
<dbReference type="InterPro" id="IPR032809">
    <property type="entry name" value="Put_HupE_UreJ"/>
</dbReference>
<gene>
    <name evidence="2" type="ORF">SAMN02982985_00501</name>
</gene>
<evidence type="ECO:0000313" key="2">
    <source>
        <dbReference type="EMBL" id="SFL49830.1"/>
    </source>
</evidence>
<evidence type="ECO:0000313" key="3">
    <source>
        <dbReference type="Proteomes" id="UP000199470"/>
    </source>
</evidence>
<dbReference type="EMBL" id="FOTW01000004">
    <property type="protein sequence ID" value="SFL49830.1"/>
    <property type="molecule type" value="Genomic_DNA"/>
</dbReference>
<protein>
    <submittedName>
        <fullName evidence="2">HupE / UreJ protein</fullName>
    </submittedName>
</protein>
<feature type="transmembrane region" description="Helical" evidence="1">
    <location>
        <begin position="390"/>
        <end position="411"/>
    </location>
</feature>
<name>A0A1I4I6C6_9BURK</name>
<accession>A0A1I4I6C6</accession>
<keyword evidence="3" id="KW-1185">Reference proteome</keyword>
<proteinExistence type="predicted"/>
<feature type="transmembrane region" description="Helical" evidence="1">
    <location>
        <begin position="305"/>
        <end position="323"/>
    </location>
</feature>
<keyword evidence="1" id="KW-0472">Membrane</keyword>
<evidence type="ECO:0000256" key="1">
    <source>
        <dbReference type="SAM" id="Phobius"/>
    </source>
</evidence>
<keyword evidence="1" id="KW-0812">Transmembrane</keyword>
<organism evidence="2 3">
    <name type="scientific">Rugamonas rubra</name>
    <dbReference type="NCBI Taxonomy" id="758825"/>
    <lineage>
        <taxon>Bacteria</taxon>
        <taxon>Pseudomonadati</taxon>
        <taxon>Pseudomonadota</taxon>
        <taxon>Betaproteobacteria</taxon>
        <taxon>Burkholderiales</taxon>
        <taxon>Oxalobacteraceae</taxon>
        <taxon>Telluria group</taxon>
        <taxon>Rugamonas</taxon>
    </lineage>
</organism>
<dbReference type="Pfam" id="PF13795">
    <property type="entry name" value="HupE_UreJ_2"/>
    <property type="match status" value="1"/>
</dbReference>
<feature type="transmembrane region" description="Helical" evidence="1">
    <location>
        <begin position="244"/>
        <end position="264"/>
    </location>
</feature>
<keyword evidence="1" id="KW-1133">Transmembrane helix</keyword>
<dbReference type="Proteomes" id="UP000199470">
    <property type="component" value="Unassembled WGS sequence"/>
</dbReference>
<feature type="transmembrane region" description="Helical" evidence="1">
    <location>
        <begin position="276"/>
        <end position="298"/>
    </location>
</feature>
<sequence>MGHLRRGWALPTSTAVDEYRAASGPHKPPSSPALHARQRFLHLPRLPQLPQLLHLLLLLLLLCCLAPPAHAHKPSDSYLSLTVDGTHIDGQWNIALRDLDFAIGLDGDGDGRLTWDEIRAHHPAIAAYALRHLTLASAQGACTVAVVEQLIDRHTDGAYSVLRLRADCPGAITALSVGYRLFAELDPQHKGLLRLVHDGRTSSAILDPEHARQTLSLAAPDRLGQFAAYVKNGVWHIWIGYDHILFLLSLLLPAVLAAPGAPAASLRAAFVDVLKVVSAFTLAHSLTLTLAGLQLVALPSRWVESAIAASVLLAALNNLLPLFRGRRPLAAFAFGLIHGFGFASVLGDLGLARASLLSSLLGFNLGVEAGQLCIVALFLPLAFALRATRLYRGVFSGGSAAIALLATVWLVERAFDLRLLGG</sequence>
<dbReference type="OrthoDB" id="9808870at2"/>
<dbReference type="InterPro" id="IPR018247">
    <property type="entry name" value="EF_Hand_1_Ca_BS"/>
</dbReference>
<dbReference type="STRING" id="758825.SAMN02982985_00501"/>
<dbReference type="PROSITE" id="PS00018">
    <property type="entry name" value="EF_HAND_1"/>
    <property type="match status" value="1"/>
</dbReference>
<reference evidence="2 3" key="1">
    <citation type="submission" date="2016-10" db="EMBL/GenBank/DDBJ databases">
        <authorList>
            <person name="de Groot N.N."/>
        </authorList>
    </citation>
    <scope>NUCLEOTIDE SEQUENCE [LARGE SCALE GENOMIC DNA]</scope>
    <source>
        <strain evidence="2 3">ATCC 43154</strain>
    </source>
</reference>
<dbReference type="AlphaFoldDB" id="A0A1I4I6C6"/>